<dbReference type="SMART" id="SM00387">
    <property type="entry name" value="HATPase_c"/>
    <property type="match status" value="1"/>
</dbReference>
<keyword evidence="1" id="KW-0812">Transmembrane</keyword>
<dbReference type="InterPro" id="IPR003594">
    <property type="entry name" value="HATPase_dom"/>
</dbReference>
<feature type="domain" description="Histidine kinase" evidence="2">
    <location>
        <begin position="253"/>
        <end position="351"/>
    </location>
</feature>
<dbReference type="InterPro" id="IPR036890">
    <property type="entry name" value="HATPase_C_sf"/>
</dbReference>
<feature type="transmembrane region" description="Helical" evidence="1">
    <location>
        <begin position="114"/>
        <end position="131"/>
    </location>
</feature>
<dbReference type="Pfam" id="PF06580">
    <property type="entry name" value="His_kinase"/>
    <property type="match status" value="1"/>
</dbReference>
<evidence type="ECO:0000313" key="3">
    <source>
        <dbReference type="EMBL" id="TCP37988.1"/>
    </source>
</evidence>
<evidence type="ECO:0000313" key="4">
    <source>
        <dbReference type="Proteomes" id="UP000295399"/>
    </source>
</evidence>
<evidence type="ECO:0000256" key="1">
    <source>
        <dbReference type="SAM" id="Phobius"/>
    </source>
</evidence>
<dbReference type="Gene3D" id="3.30.565.10">
    <property type="entry name" value="Histidine kinase-like ATPase, C-terminal domain"/>
    <property type="match status" value="1"/>
</dbReference>
<dbReference type="EMBL" id="SLXO01000002">
    <property type="protein sequence ID" value="TCP37988.1"/>
    <property type="molecule type" value="Genomic_DNA"/>
</dbReference>
<dbReference type="InParanoid" id="A0A4R2PSQ1"/>
<sequence length="373" mass="40766">MSRLFGNREATFWLFQVLAWSGFGVVRLLQGYSLYGQVGPYMDTTLVAAVTGFVLSSIMRQIYQRVFGAGLIWVAVAAIGVSGAFAVAFSAVEITTVRLSDPANAASYSLFDNLMLDGFVLLAWSAIYFGVKFYRQLLEQQAATARATAMAHEAQLAMLRYQLNPHFLFNTLNAISTLVLEGDARGANAMLTKLSSFLRYSLVNQPTQRVTLAQEVEALKLYLDIERVRFGDRLTFSVDLDESARDAMVPSLLLQPMIENAIKYAIAPSEAGGAIALIARAEAGRLCLRVRDDGPGIQGTPRVPVAPTSSGVGLANTRARLREVYGDDYRFELANRSPRGLDVVIHIPVQYEPRSVSGRRGRPVARSQEAASG</sequence>
<keyword evidence="1" id="KW-0472">Membrane</keyword>
<keyword evidence="3" id="KW-0808">Transferase</keyword>
<dbReference type="GO" id="GO:0016020">
    <property type="term" value="C:membrane"/>
    <property type="evidence" value="ECO:0007669"/>
    <property type="project" value="InterPro"/>
</dbReference>
<keyword evidence="3" id="KW-0418">Kinase</keyword>
<dbReference type="PANTHER" id="PTHR34220">
    <property type="entry name" value="SENSOR HISTIDINE KINASE YPDA"/>
    <property type="match status" value="1"/>
</dbReference>
<dbReference type="PANTHER" id="PTHR34220:SF7">
    <property type="entry name" value="SENSOR HISTIDINE KINASE YPDA"/>
    <property type="match status" value="1"/>
</dbReference>
<comment type="caution">
    <text evidence="3">The sequence shown here is derived from an EMBL/GenBank/DDBJ whole genome shotgun (WGS) entry which is preliminary data.</text>
</comment>
<dbReference type="Pfam" id="PF02518">
    <property type="entry name" value="HATPase_c"/>
    <property type="match status" value="1"/>
</dbReference>
<dbReference type="PROSITE" id="PS50109">
    <property type="entry name" value="HIS_KIN"/>
    <property type="match status" value="1"/>
</dbReference>
<keyword evidence="1" id="KW-1133">Transmembrane helix</keyword>
<dbReference type="InterPro" id="IPR005467">
    <property type="entry name" value="His_kinase_dom"/>
</dbReference>
<proteinExistence type="predicted"/>
<feature type="transmembrane region" description="Helical" evidence="1">
    <location>
        <begin position="71"/>
        <end position="94"/>
    </location>
</feature>
<gene>
    <name evidence="3" type="ORF">EV659_102399</name>
</gene>
<dbReference type="RefSeq" id="WP_132707635.1">
    <property type="nucleotide sequence ID" value="NZ_JACIGF010000002.1"/>
</dbReference>
<feature type="transmembrane region" description="Helical" evidence="1">
    <location>
        <begin position="41"/>
        <end position="59"/>
    </location>
</feature>
<feature type="transmembrane region" description="Helical" evidence="1">
    <location>
        <begin position="12"/>
        <end position="29"/>
    </location>
</feature>
<protein>
    <submittedName>
        <fullName evidence="3">Histidine kinase</fullName>
    </submittedName>
</protein>
<organism evidence="3 4">
    <name type="scientific">Rhodothalassium salexigens DSM 2132</name>
    <dbReference type="NCBI Taxonomy" id="1188247"/>
    <lineage>
        <taxon>Bacteria</taxon>
        <taxon>Pseudomonadati</taxon>
        <taxon>Pseudomonadota</taxon>
        <taxon>Alphaproteobacteria</taxon>
        <taxon>Rhodothalassiales</taxon>
        <taxon>Rhodothalassiaceae</taxon>
        <taxon>Rhodothalassium</taxon>
    </lineage>
</organism>
<dbReference type="InterPro" id="IPR010559">
    <property type="entry name" value="Sig_transdc_His_kin_internal"/>
</dbReference>
<accession>A0A4R2PSQ1</accession>
<dbReference type="AlphaFoldDB" id="A0A4R2PSQ1"/>
<dbReference type="InterPro" id="IPR050640">
    <property type="entry name" value="Bact_2-comp_sensor_kinase"/>
</dbReference>
<dbReference type="Proteomes" id="UP000295399">
    <property type="component" value="Unassembled WGS sequence"/>
</dbReference>
<reference evidence="3 4" key="1">
    <citation type="submission" date="2019-03" db="EMBL/GenBank/DDBJ databases">
        <title>Genomic Encyclopedia of Type Strains, Phase IV (KMG-IV): sequencing the most valuable type-strain genomes for metagenomic binning, comparative biology and taxonomic classification.</title>
        <authorList>
            <person name="Goeker M."/>
        </authorList>
    </citation>
    <scope>NUCLEOTIDE SEQUENCE [LARGE SCALE GENOMIC DNA]</scope>
    <source>
        <strain evidence="3 4">DSM 2132</strain>
    </source>
</reference>
<keyword evidence="4" id="KW-1185">Reference proteome</keyword>
<dbReference type="SUPFAM" id="SSF55874">
    <property type="entry name" value="ATPase domain of HSP90 chaperone/DNA topoisomerase II/histidine kinase"/>
    <property type="match status" value="1"/>
</dbReference>
<dbReference type="OrthoDB" id="2514702at2"/>
<dbReference type="GO" id="GO:0000155">
    <property type="term" value="F:phosphorelay sensor kinase activity"/>
    <property type="evidence" value="ECO:0007669"/>
    <property type="project" value="InterPro"/>
</dbReference>
<evidence type="ECO:0000259" key="2">
    <source>
        <dbReference type="PROSITE" id="PS50109"/>
    </source>
</evidence>
<name>A0A4R2PSQ1_RHOSA</name>